<name>A0ABN1J8Z8_9CLOT</name>
<gene>
    <name evidence="1" type="ORF">GCM10008906_02350</name>
</gene>
<evidence type="ECO:0000313" key="1">
    <source>
        <dbReference type="EMBL" id="GAA0732571.1"/>
    </source>
</evidence>
<dbReference type="RefSeq" id="WP_343757994.1">
    <property type="nucleotide sequence ID" value="NZ_BAAACG010000001.1"/>
</dbReference>
<evidence type="ECO:0000313" key="2">
    <source>
        <dbReference type="Proteomes" id="UP001501510"/>
    </source>
</evidence>
<evidence type="ECO:0008006" key="3">
    <source>
        <dbReference type="Google" id="ProtNLM"/>
    </source>
</evidence>
<accession>A0ABN1J8Z8</accession>
<reference evidence="1 2" key="1">
    <citation type="journal article" date="2019" name="Int. J. Syst. Evol. Microbiol.">
        <title>The Global Catalogue of Microorganisms (GCM) 10K type strain sequencing project: providing services to taxonomists for standard genome sequencing and annotation.</title>
        <authorList>
            <consortium name="The Broad Institute Genomics Platform"/>
            <consortium name="The Broad Institute Genome Sequencing Center for Infectious Disease"/>
            <person name="Wu L."/>
            <person name="Ma J."/>
        </authorList>
    </citation>
    <scope>NUCLEOTIDE SEQUENCE [LARGE SCALE GENOMIC DNA]</scope>
    <source>
        <strain evidence="1 2">JCM 1407</strain>
    </source>
</reference>
<sequence length="193" mass="21349">MKHLKNITIISLLFLLTLSFVGCGSSYPKPDESIKSFFTAMEKKDLKTASIYLKDAGSIDEFTKKNNVNNTTLELLSKAKCEILSSKVEGDTATAKVKVTAPDSVALTKISIKEAIPTIMNSSNDKKNDAETIFANALIKHIKDPKVKTISKEIEIKLSKNEKDNNWLINMSDSFRDAMTGDLIKASDLLNKM</sequence>
<organism evidence="1 2">
    <name type="scientific">Clostridium oceanicum</name>
    <dbReference type="NCBI Taxonomy" id="1543"/>
    <lineage>
        <taxon>Bacteria</taxon>
        <taxon>Bacillati</taxon>
        <taxon>Bacillota</taxon>
        <taxon>Clostridia</taxon>
        <taxon>Eubacteriales</taxon>
        <taxon>Clostridiaceae</taxon>
        <taxon>Clostridium</taxon>
    </lineage>
</organism>
<dbReference type="PROSITE" id="PS51257">
    <property type="entry name" value="PROKAR_LIPOPROTEIN"/>
    <property type="match status" value="1"/>
</dbReference>
<proteinExistence type="predicted"/>
<dbReference type="Proteomes" id="UP001501510">
    <property type="component" value="Unassembled WGS sequence"/>
</dbReference>
<dbReference type="EMBL" id="BAAACG010000001">
    <property type="protein sequence ID" value="GAA0732571.1"/>
    <property type="molecule type" value="Genomic_DNA"/>
</dbReference>
<keyword evidence="2" id="KW-1185">Reference proteome</keyword>
<comment type="caution">
    <text evidence="1">The sequence shown here is derived from an EMBL/GenBank/DDBJ whole genome shotgun (WGS) entry which is preliminary data.</text>
</comment>
<protein>
    <recommendedName>
        <fullName evidence="3">DUF5105 domain-containing protein</fullName>
    </recommendedName>
</protein>